<dbReference type="SUPFAM" id="SSF88659">
    <property type="entry name" value="Sigma3 and sigma4 domains of RNA polymerase sigma factors"/>
    <property type="match status" value="1"/>
</dbReference>
<dbReference type="Gene3D" id="1.10.1740.10">
    <property type="match status" value="1"/>
</dbReference>
<dbReference type="EMBL" id="ANOH01000088">
    <property type="protein sequence ID" value="EMI57496.1"/>
    <property type="molecule type" value="Genomic_DNA"/>
</dbReference>
<evidence type="ECO:0000256" key="4">
    <source>
        <dbReference type="ARBA" id="ARBA00023163"/>
    </source>
</evidence>
<keyword evidence="7" id="KW-1185">Reference proteome</keyword>
<keyword evidence="4" id="KW-0804">Transcription</keyword>
<keyword evidence="2" id="KW-0805">Transcription regulation</keyword>
<keyword evidence="3" id="KW-0731">Sigma factor</keyword>
<name>M5UI22_9BACT</name>
<dbReference type="PATRIC" id="fig|1263870.3.peg.1130"/>
<dbReference type="InterPro" id="IPR014284">
    <property type="entry name" value="RNA_pol_sigma-70_dom"/>
</dbReference>
<dbReference type="PANTHER" id="PTHR43133:SF51">
    <property type="entry name" value="RNA POLYMERASE SIGMA FACTOR"/>
    <property type="match status" value="1"/>
</dbReference>
<dbReference type="NCBIfam" id="TIGR02937">
    <property type="entry name" value="sigma70-ECF"/>
    <property type="match status" value="1"/>
</dbReference>
<dbReference type="GO" id="GO:0016987">
    <property type="term" value="F:sigma factor activity"/>
    <property type="evidence" value="ECO:0007669"/>
    <property type="project" value="UniProtKB-KW"/>
</dbReference>
<protein>
    <submittedName>
        <fullName evidence="6">RNA polymerase sigma-70 ECF-like, Rhodopirellula baltica</fullName>
    </submittedName>
</protein>
<proteinExistence type="inferred from homology"/>
<dbReference type="InterPro" id="IPR039425">
    <property type="entry name" value="RNA_pol_sigma-70-like"/>
</dbReference>
<dbReference type="Proteomes" id="UP000011885">
    <property type="component" value="Unassembled WGS sequence"/>
</dbReference>
<dbReference type="PANTHER" id="PTHR43133">
    <property type="entry name" value="RNA POLYMERASE ECF-TYPE SIGMA FACTO"/>
    <property type="match status" value="1"/>
</dbReference>
<dbReference type="OrthoDB" id="6383365at2"/>
<gene>
    <name evidence="6" type="ORF">RSSM_01040</name>
</gene>
<organism evidence="6 7">
    <name type="scientific">Rhodopirellula sallentina SM41</name>
    <dbReference type="NCBI Taxonomy" id="1263870"/>
    <lineage>
        <taxon>Bacteria</taxon>
        <taxon>Pseudomonadati</taxon>
        <taxon>Planctomycetota</taxon>
        <taxon>Planctomycetia</taxon>
        <taxon>Pirellulales</taxon>
        <taxon>Pirellulaceae</taxon>
        <taxon>Rhodopirellula</taxon>
    </lineage>
</organism>
<dbReference type="RefSeq" id="WP_008675105.1">
    <property type="nucleotide sequence ID" value="NZ_ANOH01000088.1"/>
</dbReference>
<feature type="domain" description="RNA polymerase sigma-70 region 2" evidence="5">
    <location>
        <begin position="16"/>
        <end position="83"/>
    </location>
</feature>
<dbReference type="Gene3D" id="1.10.10.10">
    <property type="entry name" value="Winged helix-like DNA-binding domain superfamily/Winged helix DNA-binding domain"/>
    <property type="match status" value="1"/>
</dbReference>
<dbReference type="InterPro" id="IPR036388">
    <property type="entry name" value="WH-like_DNA-bd_sf"/>
</dbReference>
<dbReference type="InterPro" id="IPR013324">
    <property type="entry name" value="RNA_pol_sigma_r3/r4-like"/>
</dbReference>
<comment type="caution">
    <text evidence="6">The sequence shown here is derived from an EMBL/GenBank/DDBJ whole genome shotgun (WGS) entry which is preliminary data.</text>
</comment>
<sequence>MAGSQATIEDDEMVALIAKHQPMLRAVIRSMVPGYVSGHSDGDDVLQETNMVLWQKRATFEPGSSFPAWAATVARLQVMAWRKRSVAHRAMTLDDDALIEKIASRAAELADDMDQRREALRHCLAGLTAEQRELVQQRYFSKESLVDYAAQRGLTYPTLKKNLERVRTRLRKCVRLRLAAEAS</sequence>
<evidence type="ECO:0000313" key="6">
    <source>
        <dbReference type="EMBL" id="EMI57496.1"/>
    </source>
</evidence>
<dbReference type="NCBIfam" id="TIGR02989">
    <property type="entry name" value="Sig-70_gvs1"/>
    <property type="match status" value="1"/>
</dbReference>
<evidence type="ECO:0000256" key="2">
    <source>
        <dbReference type="ARBA" id="ARBA00023015"/>
    </source>
</evidence>
<comment type="similarity">
    <text evidence="1">Belongs to the sigma-70 factor family. ECF subfamily.</text>
</comment>
<dbReference type="SUPFAM" id="SSF88946">
    <property type="entry name" value="Sigma2 domain of RNA polymerase sigma factors"/>
    <property type="match status" value="1"/>
</dbReference>
<reference evidence="6 7" key="1">
    <citation type="journal article" date="2013" name="Mar. Genomics">
        <title>Expression of sulfatases in Rhodopirellula baltica and the diversity of sulfatases in the genus Rhodopirellula.</title>
        <authorList>
            <person name="Wegner C.E."/>
            <person name="Richter-Heitmann T."/>
            <person name="Klindworth A."/>
            <person name="Klockow C."/>
            <person name="Richter M."/>
            <person name="Achstetter T."/>
            <person name="Glockner F.O."/>
            <person name="Harder J."/>
        </authorList>
    </citation>
    <scope>NUCLEOTIDE SEQUENCE [LARGE SCALE GENOMIC DNA]</scope>
    <source>
        <strain evidence="6 7">SM41</strain>
    </source>
</reference>
<evidence type="ECO:0000259" key="5">
    <source>
        <dbReference type="Pfam" id="PF04542"/>
    </source>
</evidence>
<dbReference type="GO" id="GO:0006352">
    <property type="term" value="P:DNA-templated transcription initiation"/>
    <property type="evidence" value="ECO:0007669"/>
    <property type="project" value="InterPro"/>
</dbReference>
<dbReference type="AlphaFoldDB" id="M5UI22"/>
<evidence type="ECO:0000256" key="3">
    <source>
        <dbReference type="ARBA" id="ARBA00023082"/>
    </source>
</evidence>
<dbReference type="Pfam" id="PF04542">
    <property type="entry name" value="Sigma70_r2"/>
    <property type="match status" value="1"/>
</dbReference>
<evidence type="ECO:0000313" key="7">
    <source>
        <dbReference type="Proteomes" id="UP000011885"/>
    </source>
</evidence>
<accession>M5UI22</accession>
<dbReference type="InterPro" id="IPR014331">
    <property type="entry name" value="RNA_pol_sigma70_ECF_RHOBA"/>
</dbReference>
<dbReference type="InterPro" id="IPR007627">
    <property type="entry name" value="RNA_pol_sigma70_r2"/>
</dbReference>
<evidence type="ECO:0000256" key="1">
    <source>
        <dbReference type="ARBA" id="ARBA00010641"/>
    </source>
</evidence>
<dbReference type="InterPro" id="IPR013325">
    <property type="entry name" value="RNA_pol_sigma_r2"/>
</dbReference>